<feature type="non-terminal residue" evidence="1">
    <location>
        <position position="1"/>
    </location>
</feature>
<protein>
    <submittedName>
        <fullName evidence="1">Uncharacterized protein</fullName>
    </submittedName>
</protein>
<dbReference type="AlphaFoldDB" id="A0A382HJS5"/>
<accession>A0A382HJS5</accession>
<name>A0A382HJS5_9ZZZZ</name>
<reference evidence="1" key="1">
    <citation type="submission" date="2018-05" db="EMBL/GenBank/DDBJ databases">
        <authorList>
            <person name="Lanie J.A."/>
            <person name="Ng W.-L."/>
            <person name="Kazmierczak K.M."/>
            <person name="Andrzejewski T.M."/>
            <person name="Davidsen T.M."/>
            <person name="Wayne K.J."/>
            <person name="Tettelin H."/>
            <person name="Glass J.I."/>
            <person name="Rusch D."/>
            <person name="Podicherti R."/>
            <person name="Tsui H.-C.T."/>
            <person name="Winkler M.E."/>
        </authorList>
    </citation>
    <scope>NUCLEOTIDE SEQUENCE</scope>
</reference>
<evidence type="ECO:0000313" key="1">
    <source>
        <dbReference type="EMBL" id="SVB87558.1"/>
    </source>
</evidence>
<proteinExistence type="predicted"/>
<organism evidence="1">
    <name type="scientific">marine metagenome</name>
    <dbReference type="NCBI Taxonomy" id="408172"/>
    <lineage>
        <taxon>unclassified sequences</taxon>
        <taxon>metagenomes</taxon>
        <taxon>ecological metagenomes</taxon>
    </lineage>
</organism>
<dbReference type="EMBL" id="UINC01061705">
    <property type="protein sequence ID" value="SVB87558.1"/>
    <property type="molecule type" value="Genomic_DNA"/>
</dbReference>
<sequence>QASFAACGKRLAEPAVAAEIREDEKKLFDTRYMRSYLVEEHESDFNS</sequence>
<gene>
    <name evidence="1" type="ORF">METZ01_LOCUS240412</name>
</gene>